<reference evidence="1 2" key="1">
    <citation type="submission" date="2018-05" db="EMBL/GenBank/DDBJ databases">
        <title>Comparative genomics of bacterial root endophytes of switchgrass collected from native prairies over two seasons.</title>
        <authorList>
            <person name="Tang Y."/>
        </authorList>
    </citation>
    <scope>NUCLEOTIDE SEQUENCE [LARGE SCALE GENOMIC DNA]</scope>
    <source>
        <strain evidence="1 2">NFIX32</strain>
    </source>
</reference>
<dbReference type="Proteomes" id="UP000247755">
    <property type="component" value="Unassembled WGS sequence"/>
</dbReference>
<dbReference type="EMBL" id="QJJY01000001">
    <property type="protein sequence ID" value="PXX41084.1"/>
    <property type="molecule type" value="Genomic_DNA"/>
</dbReference>
<name>A0A318J115_BURPY</name>
<proteinExistence type="predicted"/>
<gene>
    <name evidence="1" type="ORF">NA66_1001694</name>
</gene>
<dbReference type="AlphaFoldDB" id="A0A318J115"/>
<evidence type="ECO:0000313" key="1">
    <source>
        <dbReference type="EMBL" id="PXX41084.1"/>
    </source>
</evidence>
<evidence type="ECO:0000313" key="2">
    <source>
        <dbReference type="Proteomes" id="UP000247755"/>
    </source>
</evidence>
<accession>A0A318J115</accession>
<organism evidence="1 2">
    <name type="scientific">Burkholderia pyrrocinia</name>
    <name type="common">Pseudomonas pyrrocinia</name>
    <dbReference type="NCBI Taxonomy" id="60550"/>
    <lineage>
        <taxon>Bacteria</taxon>
        <taxon>Pseudomonadati</taxon>
        <taxon>Pseudomonadota</taxon>
        <taxon>Betaproteobacteria</taxon>
        <taxon>Burkholderiales</taxon>
        <taxon>Burkholderiaceae</taxon>
        <taxon>Burkholderia</taxon>
        <taxon>Burkholderia cepacia complex</taxon>
    </lineage>
</organism>
<protein>
    <recommendedName>
        <fullName evidence="3">Phage tail protein</fullName>
    </recommendedName>
</protein>
<comment type="caution">
    <text evidence="1">The sequence shown here is derived from an EMBL/GenBank/DDBJ whole genome shotgun (WGS) entry which is preliminary data.</text>
</comment>
<evidence type="ECO:0008006" key="3">
    <source>
        <dbReference type="Google" id="ProtNLM"/>
    </source>
</evidence>
<sequence length="293" mass="29361">MWPLMALAGTYPSPTFQNLTVLGTFTASGNVGLPSLAAQAANTVVANVTASSASPTAVALPSCSATGSALGYTSGTGFTCFTGYAPLASPTFTGTPAAPTATTNTNTTQIATTAFVEGEFANPPSGGFGSTTRRPVLATTISANSTITPSSTAGIVGTATNDNANAGSIGEFLSSTILVGSAVSLTNGVNANVTSLSLTAGDWDVWGSVSFNPGGTTVTNYVYGWISTVSATNPTPPQSGMTTVSTSGAAFSLAIPPQRFSIASTTTVYLEAQSGFSTSTQAAYGFIFARRRR</sequence>